<dbReference type="InterPro" id="IPR006860">
    <property type="entry name" value="FecR"/>
</dbReference>
<evidence type="ECO:0000256" key="1">
    <source>
        <dbReference type="SAM" id="Phobius"/>
    </source>
</evidence>
<dbReference type="STRING" id="573321.SAMN04488505_104302"/>
<gene>
    <name evidence="4" type="ORF">SAMN04488505_104302</name>
</gene>
<feature type="transmembrane region" description="Helical" evidence="1">
    <location>
        <begin position="77"/>
        <end position="99"/>
    </location>
</feature>
<dbReference type="AlphaFoldDB" id="A0A1H7Y3B0"/>
<dbReference type="GO" id="GO:0016989">
    <property type="term" value="F:sigma factor antagonist activity"/>
    <property type="evidence" value="ECO:0007669"/>
    <property type="project" value="TreeGrafter"/>
</dbReference>
<dbReference type="OrthoDB" id="629393at2"/>
<keyword evidence="5" id="KW-1185">Reference proteome</keyword>
<accession>A0A1H7Y3B0</accession>
<proteinExistence type="predicted"/>
<evidence type="ECO:0000259" key="2">
    <source>
        <dbReference type="Pfam" id="PF04773"/>
    </source>
</evidence>
<name>A0A1H7Y3B0_9BACT</name>
<dbReference type="InterPro" id="IPR012373">
    <property type="entry name" value="Ferrdict_sens_TM"/>
</dbReference>
<dbReference type="InterPro" id="IPR032508">
    <property type="entry name" value="FecR_C"/>
</dbReference>
<dbReference type="PANTHER" id="PTHR30273">
    <property type="entry name" value="PERIPLASMIC SIGNAL SENSOR AND SIGMA FACTOR ACTIVATOR FECR-RELATED"/>
    <property type="match status" value="1"/>
</dbReference>
<feature type="domain" description="Protein FecR C-terminal" evidence="3">
    <location>
        <begin position="313"/>
        <end position="380"/>
    </location>
</feature>
<protein>
    <submittedName>
        <fullName evidence="4">FecR family protein</fullName>
    </submittedName>
</protein>
<dbReference type="Pfam" id="PF04773">
    <property type="entry name" value="FecR"/>
    <property type="match status" value="1"/>
</dbReference>
<evidence type="ECO:0000313" key="4">
    <source>
        <dbReference type="EMBL" id="SEM40610.1"/>
    </source>
</evidence>
<organism evidence="4 5">
    <name type="scientific">Chitinophaga rupis</name>
    <dbReference type="NCBI Taxonomy" id="573321"/>
    <lineage>
        <taxon>Bacteria</taxon>
        <taxon>Pseudomonadati</taxon>
        <taxon>Bacteroidota</taxon>
        <taxon>Chitinophagia</taxon>
        <taxon>Chitinophagales</taxon>
        <taxon>Chitinophagaceae</taxon>
        <taxon>Chitinophaga</taxon>
    </lineage>
</organism>
<evidence type="ECO:0000313" key="5">
    <source>
        <dbReference type="Proteomes" id="UP000198984"/>
    </source>
</evidence>
<dbReference type="Pfam" id="PF16344">
    <property type="entry name" value="FecR_C"/>
    <property type="match status" value="1"/>
</dbReference>
<dbReference type="PANTHER" id="PTHR30273:SF2">
    <property type="entry name" value="PROTEIN FECR"/>
    <property type="match status" value="1"/>
</dbReference>
<feature type="domain" description="FecR protein" evidence="2">
    <location>
        <begin position="175"/>
        <end position="269"/>
    </location>
</feature>
<reference evidence="4 5" key="1">
    <citation type="submission" date="2016-10" db="EMBL/GenBank/DDBJ databases">
        <authorList>
            <person name="de Groot N.N."/>
        </authorList>
    </citation>
    <scope>NUCLEOTIDE SEQUENCE [LARGE SCALE GENOMIC DNA]</scope>
    <source>
        <strain evidence="4 5">DSM 21039</strain>
    </source>
</reference>
<dbReference type="Gene3D" id="3.55.50.30">
    <property type="match status" value="1"/>
</dbReference>
<keyword evidence="1" id="KW-0812">Transmembrane</keyword>
<keyword evidence="1" id="KW-0472">Membrane</keyword>
<sequence length="389" mass="43209">MTVPSNRNRLQKLARNYLKGKLTVSEQQEFDEWFLSEDAEETILEIGLTPLEHKRLMLARIHSEAGIVRQEARRRWLWPRIAAAASVIIILSYGAFLLFPGKPVKKQAAHAIQDIAPGGNKAILTLANGEKVQLNGTKNGFIAQQGGVTIAKREDGQLSYTGGQAAAASGELFNTVETPRGGKYQLTLADGTIAILDAASSIHYPVAFNGDQRSVQITGQVYFEVVHDARRPFKVSVKGQVIEDLGTKFNINAYDDEPVIRTTLVEGSIGLKTSSQYIILKPGQQAVNSTGNPVTNVVAVDIEDALAWKNDNFLFNNEPLESIMRKISRWYDVDIQYQKGFNLKESYLGGLTRYSNVSQVLKMLEITGEVRFEIDGKTIRVMQKKRNNI</sequence>
<keyword evidence="1" id="KW-1133">Transmembrane helix</keyword>
<evidence type="ECO:0000259" key="3">
    <source>
        <dbReference type="Pfam" id="PF16344"/>
    </source>
</evidence>
<dbReference type="RefSeq" id="WP_089915116.1">
    <property type="nucleotide sequence ID" value="NZ_FOBB01000004.1"/>
</dbReference>
<dbReference type="EMBL" id="FOBB01000004">
    <property type="protein sequence ID" value="SEM40610.1"/>
    <property type="molecule type" value="Genomic_DNA"/>
</dbReference>
<dbReference type="Proteomes" id="UP000198984">
    <property type="component" value="Unassembled WGS sequence"/>
</dbReference>
<dbReference type="Gene3D" id="2.60.120.1440">
    <property type="match status" value="1"/>
</dbReference>